<evidence type="ECO:0000256" key="1">
    <source>
        <dbReference type="ARBA" id="ARBA00001946"/>
    </source>
</evidence>
<protein>
    <submittedName>
        <fullName evidence="12">Phosphoglucomutase</fullName>
    </submittedName>
    <submittedName>
        <fullName evidence="11">Phosphomannomutase-2</fullName>
    </submittedName>
</protein>
<keyword evidence="4 7" id="KW-0479">Metal-binding</keyword>
<dbReference type="GO" id="GO:0005975">
    <property type="term" value="P:carbohydrate metabolic process"/>
    <property type="evidence" value="ECO:0007669"/>
    <property type="project" value="InterPro"/>
</dbReference>
<keyword evidence="3" id="KW-0597">Phosphoprotein</keyword>
<dbReference type="OrthoDB" id="8300170at2759"/>
<evidence type="ECO:0000256" key="4">
    <source>
        <dbReference type="ARBA" id="ARBA00022723"/>
    </source>
</evidence>
<dbReference type="InterPro" id="IPR016055">
    <property type="entry name" value="A-D-PHexomutase_a/b/a-I/II/III"/>
</dbReference>
<dbReference type="InterPro" id="IPR016066">
    <property type="entry name" value="A-D-PHexomutase_CS"/>
</dbReference>
<evidence type="ECO:0000256" key="3">
    <source>
        <dbReference type="ARBA" id="ARBA00022553"/>
    </source>
</evidence>
<dbReference type="InterPro" id="IPR005846">
    <property type="entry name" value="A-D-PHexomutase_a/b/a-III"/>
</dbReference>
<dbReference type="VEuPathDB" id="GiardiaDB:SS50377_22736"/>
<dbReference type="GO" id="GO:0005634">
    <property type="term" value="C:nucleus"/>
    <property type="evidence" value="ECO:0007669"/>
    <property type="project" value="TreeGrafter"/>
</dbReference>
<evidence type="ECO:0000259" key="8">
    <source>
        <dbReference type="Pfam" id="PF02878"/>
    </source>
</evidence>
<keyword evidence="13" id="KW-1185">Reference proteome</keyword>
<dbReference type="PANTHER" id="PTHR45745">
    <property type="entry name" value="PHOSPHOMANNOMUTASE 45A"/>
    <property type="match status" value="1"/>
</dbReference>
<proteinExistence type="inferred from homology"/>
<evidence type="ECO:0000313" key="11">
    <source>
        <dbReference type="EMBL" id="EST48909.1"/>
    </source>
</evidence>
<keyword evidence="5 7" id="KW-0460">Magnesium</keyword>
<dbReference type="GO" id="GO:0000287">
    <property type="term" value="F:magnesium ion binding"/>
    <property type="evidence" value="ECO:0007669"/>
    <property type="project" value="InterPro"/>
</dbReference>
<name>V6M686_9EUKA</name>
<gene>
    <name evidence="11" type="ORF">SS50377_10853</name>
    <name evidence="12" type="ORF">SS50377_22736</name>
</gene>
<dbReference type="InterPro" id="IPR036900">
    <property type="entry name" value="A-D-PHexomutase_C_sf"/>
</dbReference>
<dbReference type="EMBL" id="AUWU02000003">
    <property type="protein sequence ID" value="KAH0575112.1"/>
    <property type="molecule type" value="Genomic_DNA"/>
</dbReference>
<dbReference type="Pfam" id="PF02878">
    <property type="entry name" value="PGM_PMM_I"/>
    <property type="match status" value="1"/>
</dbReference>
<dbReference type="GO" id="GO:0006166">
    <property type="term" value="P:purine ribonucleoside salvage"/>
    <property type="evidence" value="ECO:0007669"/>
    <property type="project" value="TreeGrafter"/>
</dbReference>
<dbReference type="SUPFAM" id="SSF53738">
    <property type="entry name" value="Phosphoglucomutase, first 3 domains"/>
    <property type="match status" value="3"/>
</dbReference>
<organism evidence="11">
    <name type="scientific">Spironucleus salmonicida</name>
    <dbReference type="NCBI Taxonomy" id="348837"/>
    <lineage>
        <taxon>Eukaryota</taxon>
        <taxon>Metamonada</taxon>
        <taxon>Diplomonadida</taxon>
        <taxon>Hexamitidae</taxon>
        <taxon>Hexamitinae</taxon>
        <taxon>Spironucleus</taxon>
    </lineage>
</organism>
<feature type="domain" description="Alpha-D-phosphohexomutase alpha/beta/alpha" evidence="8">
    <location>
        <begin position="47"/>
        <end position="186"/>
    </location>
</feature>
<evidence type="ECO:0000259" key="10">
    <source>
        <dbReference type="Pfam" id="PF02880"/>
    </source>
</evidence>
<evidence type="ECO:0000256" key="2">
    <source>
        <dbReference type="ARBA" id="ARBA00010231"/>
    </source>
</evidence>
<sequence>MDPKTQTLIDNWFAIDRDEKSRKMLEKMIQEKNFEKIERILSPSNRLEFGTAGLRGEVAPGYCCMNTVVIMQTAQGILKYVQENFKNDLNRGICICYDARHYSDVFGEITAGVFIAAGVPVHFFKQLSPTPYAAYFSEILNCVAGVMVTASHNPSNDNGYKVYGMNRGVQIVPPHDSGIQSAILASTDIKESTYNYKQYLTAEFAEKKLYNELTEKSALTQKYYDAIKNLCFHADSNKTLAVQLQYSAMYGVGYVPFLRALESFNFDPKAVLHFSDSAFPDPDFGGETRPNPEERHNMLNLAAKADPKTQILLVNDPDADRFAMAEKQDDGEYYVFHGNEIGAILAEWMLENTSQIPNRAICCSTVSSQILKTMAEYYKVDFEDTLTGFKWLATQNLEWKGQNKNCVFAFEEAIGYSCGGEHGLFVGDKDGVATACVAAEMANCLYKKGLTIKKYMLNMYEKYGFYAWNNSGLTVGSMAEVGGLFEALIKNGDGKFSKNGRDYMHQFGKFEALRVRDMRQPGYDSECGVPKLPVGGSEMLSFYCGDVSCTFRPSGTEPKVKYYVEATSKVSCEDAQKKAVEFTKEFLKAIGK</sequence>
<dbReference type="InterPro" id="IPR005845">
    <property type="entry name" value="A-D-PHexomutase_a/b/a-II"/>
</dbReference>
<dbReference type="EMBL" id="KI545973">
    <property type="protein sequence ID" value="EST48909.1"/>
    <property type="molecule type" value="Genomic_DNA"/>
</dbReference>
<evidence type="ECO:0000256" key="7">
    <source>
        <dbReference type="RuleBase" id="RU004326"/>
    </source>
</evidence>
<comment type="cofactor">
    <cofactor evidence="1">
        <name>Mg(2+)</name>
        <dbReference type="ChEBI" id="CHEBI:18420"/>
    </cofactor>
</comment>
<dbReference type="InterPro" id="IPR005844">
    <property type="entry name" value="A-D-PHexomutase_a/b/a-I"/>
</dbReference>
<evidence type="ECO:0000259" key="9">
    <source>
        <dbReference type="Pfam" id="PF02879"/>
    </source>
</evidence>
<dbReference type="Proteomes" id="UP000018208">
    <property type="component" value="Unassembled WGS sequence"/>
</dbReference>
<dbReference type="Gene3D" id="3.40.120.10">
    <property type="entry name" value="Alpha-D-Glucose-1,6-Bisphosphate, subunit A, domain 3"/>
    <property type="match status" value="3"/>
</dbReference>
<dbReference type="Pfam" id="PF02880">
    <property type="entry name" value="PGM_PMM_III"/>
    <property type="match status" value="1"/>
</dbReference>
<feature type="domain" description="Alpha-D-phosphohexomutase alpha/beta/alpha" evidence="9">
    <location>
        <begin position="222"/>
        <end position="327"/>
    </location>
</feature>
<dbReference type="PANTHER" id="PTHR45745:SF1">
    <property type="entry name" value="PHOSPHOGLUCOMUTASE 2B-RELATED"/>
    <property type="match status" value="1"/>
</dbReference>
<evidence type="ECO:0000256" key="6">
    <source>
        <dbReference type="ARBA" id="ARBA00023235"/>
    </source>
</evidence>
<dbReference type="SUPFAM" id="SSF55957">
    <property type="entry name" value="Phosphoglucomutase, C-terminal domain"/>
    <property type="match status" value="1"/>
</dbReference>
<keyword evidence="6" id="KW-0413">Isomerase</keyword>
<reference evidence="12" key="2">
    <citation type="submission" date="2020-12" db="EMBL/GenBank/DDBJ databases">
        <title>New Spironucleus salmonicida genome in near-complete chromosomes.</title>
        <authorList>
            <person name="Xu F."/>
            <person name="Kurt Z."/>
            <person name="Jimenez-Gonzalez A."/>
            <person name="Astvaldsson A."/>
            <person name="Andersson J.O."/>
            <person name="Svard S.G."/>
        </authorList>
    </citation>
    <scope>NUCLEOTIDE SEQUENCE</scope>
    <source>
        <strain evidence="12">ATCC 50377</strain>
    </source>
</reference>
<dbReference type="AlphaFoldDB" id="V6M686"/>
<dbReference type="PROSITE" id="PS00710">
    <property type="entry name" value="PGM_PMM"/>
    <property type="match status" value="1"/>
</dbReference>
<evidence type="ECO:0000256" key="5">
    <source>
        <dbReference type="ARBA" id="ARBA00022842"/>
    </source>
</evidence>
<evidence type="ECO:0000313" key="12">
    <source>
        <dbReference type="EMBL" id="KAH0575112.1"/>
    </source>
</evidence>
<reference evidence="11 12" key="1">
    <citation type="journal article" date="2014" name="PLoS Genet.">
        <title>The Genome of Spironucleus salmonicida Highlights a Fish Pathogen Adapted to Fluctuating Environments.</title>
        <authorList>
            <person name="Xu F."/>
            <person name="Jerlstrom-Hultqvist J."/>
            <person name="Einarsson E."/>
            <person name="Astvaldsson A."/>
            <person name="Svard S.G."/>
            <person name="Andersson J.O."/>
        </authorList>
    </citation>
    <scope>NUCLEOTIDE SEQUENCE</scope>
    <source>
        <strain evidence="12">ATCC 50377</strain>
    </source>
</reference>
<feature type="domain" description="Alpha-D-phosphohexomutase alpha/beta/alpha" evidence="10">
    <location>
        <begin position="338"/>
        <end position="463"/>
    </location>
</feature>
<dbReference type="CDD" id="cd05799">
    <property type="entry name" value="PGM2"/>
    <property type="match status" value="1"/>
</dbReference>
<evidence type="ECO:0000313" key="13">
    <source>
        <dbReference type="Proteomes" id="UP000018208"/>
    </source>
</evidence>
<dbReference type="Gene3D" id="3.30.310.50">
    <property type="entry name" value="Alpha-D-phosphohexomutase, C-terminal domain"/>
    <property type="match status" value="1"/>
</dbReference>
<comment type="similarity">
    <text evidence="2 7">Belongs to the phosphohexose mutase family.</text>
</comment>
<dbReference type="GO" id="GO:0008973">
    <property type="term" value="F:phosphopentomutase activity"/>
    <property type="evidence" value="ECO:0007669"/>
    <property type="project" value="TreeGrafter"/>
</dbReference>
<accession>V6M686</accession>
<dbReference type="Pfam" id="PF02879">
    <property type="entry name" value="PGM_PMM_II"/>
    <property type="match status" value="1"/>
</dbReference>